<feature type="transmembrane region" description="Helical" evidence="1">
    <location>
        <begin position="12"/>
        <end position="29"/>
    </location>
</feature>
<gene>
    <name evidence="2" type="ORF">OKE68_06495</name>
</gene>
<reference evidence="2" key="1">
    <citation type="submission" date="2022-10" db="EMBL/GenBank/DDBJ databases">
        <title>Sifting through the core-genome to identify putative cross-protective antigens against Riemerella anatipestifer.</title>
        <authorList>
            <person name="Zheng X."/>
            <person name="Zhang W."/>
        </authorList>
    </citation>
    <scope>NUCLEOTIDE SEQUENCE</scope>
    <source>
        <strain evidence="2">ZWRA178</strain>
    </source>
</reference>
<organism evidence="2 3">
    <name type="scientific">Riemerella anatipestifer</name>
    <name type="common">Moraxella anatipestifer</name>
    <dbReference type="NCBI Taxonomy" id="34085"/>
    <lineage>
        <taxon>Bacteria</taxon>
        <taxon>Pseudomonadati</taxon>
        <taxon>Bacteroidota</taxon>
        <taxon>Flavobacteriia</taxon>
        <taxon>Flavobacteriales</taxon>
        <taxon>Weeksellaceae</taxon>
        <taxon>Riemerella</taxon>
    </lineage>
</organism>
<comment type="caution">
    <text evidence="2">The sequence shown here is derived from an EMBL/GenBank/DDBJ whole genome shotgun (WGS) entry which is preliminary data.</text>
</comment>
<keyword evidence="1" id="KW-0472">Membrane</keyword>
<protein>
    <submittedName>
        <fullName evidence="2">Molybdenum ABC transporter permease</fullName>
    </submittedName>
</protein>
<accession>A0AAP3EWG6</accession>
<name>A0AAP3EWG6_RIEAN</name>
<proteinExistence type="predicted"/>
<feature type="transmembrane region" description="Helical" evidence="1">
    <location>
        <begin position="63"/>
        <end position="83"/>
    </location>
</feature>
<evidence type="ECO:0000256" key="1">
    <source>
        <dbReference type="SAM" id="Phobius"/>
    </source>
</evidence>
<dbReference type="Proteomes" id="UP001207440">
    <property type="component" value="Unassembled WGS sequence"/>
</dbReference>
<keyword evidence="1" id="KW-1133">Transmembrane helix</keyword>
<dbReference type="AlphaFoldDB" id="A0AAP3EWG6"/>
<keyword evidence="1" id="KW-0812">Transmembrane</keyword>
<evidence type="ECO:0000313" key="2">
    <source>
        <dbReference type="EMBL" id="MCW0523959.1"/>
    </source>
</evidence>
<dbReference type="RefSeq" id="WP_052910105.1">
    <property type="nucleotide sequence ID" value="NZ_CP029760.1"/>
</dbReference>
<sequence>MILAINTDSFGLYFGIVILLAGIALRYWINRRRFYRRNAAGIEGFSSYEKAVIVRILEKFGKLIAWAFILLGLLMSIASYRSINKETDKKEPERIEQKNNK</sequence>
<evidence type="ECO:0000313" key="3">
    <source>
        <dbReference type="Proteomes" id="UP001207440"/>
    </source>
</evidence>
<dbReference type="EMBL" id="JAOZYT010000034">
    <property type="protein sequence ID" value="MCW0523959.1"/>
    <property type="molecule type" value="Genomic_DNA"/>
</dbReference>